<dbReference type="InterPro" id="IPR044068">
    <property type="entry name" value="CB"/>
</dbReference>
<accession>A0A2K2FZT2</accession>
<dbReference type="PANTHER" id="PTHR30629:SF2">
    <property type="entry name" value="PROPHAGE INTEGRASE INTS-RELATED"/>
    <property type="match status" value="1"/>
</dbReference>
<gene>
    <name evidence="8" type="ORF">A8V01_21190</name>
</gene>
<dbReference type="InterPro" id="IPR013762">
    <property type="entry name" value="Integrase-like_cat_sf"/>
</dbReference>
<dbReference type="EMBL" id="LYMM01000038">
    <property type="protein sequence ID" value="PNU04287.1"/>
    <property type="molecule type" value="Genomic_DNA"/>
</dbReference>
<dbReference type="InterPro" id="IPR010998">
    <property type="entry name" value="Integrase_recombinase_N"/>
</dbReference>
<sequence length="457" mass="50763">MIYGTRFGEYGMGSLSDAKVRNAKGTGEAYKLSDGEQLYLHVSPVGGRAWRMNYQFGRNAKGKPVQKTLTIGRYPAISLKDARDARDRAKELLAKGVEPRPIDLFERAPAEADMRPTFKDVGQAWHKLQTGRWSKVHAQDVADCLDKAVYPVLGHRAIEDIEAPEVLGLLQRIVDGGAIETAHRTRQRISAIFVYAIAKGQAQRDPAASLAIALPKKPKAKPQPAITDLDALRQMLVCAEAERCRASTKLALRLLALTAVRPNELHAARWCEFEDLDGKMPLWRIPAHRMKGDADRKGEESGDHLVPLAPQAVDVLRAMISLTGDIDLVFPSDRHAHRPMSENTLRALLIRAGYYQRHVPHGFRSAFSTIMNERVEREWKAAGHTGASPDRAIIDLMLAHVPANKVEGAYNRAAYMPRRREIAEEWASLLIVDMWPAGMHIGQPMRFAATGPGKPGR</sequence>
<dbReference type="GO" id="GO:0015074">
    <property type="term" value="P:DNA integration"/>
    <property type="evidence" value="ECO:0007669"/>
    <property type="project" value="UniProtKB-KW"/>
</dbReference>
<reference evidence="8 9" key="1">
    <citation type="submission" date="2016-05" db="EMBL/GenBank/DDBJ databases">
        <title>Complete genome sequence of Novosphingobium guangzhouense SA925(T).</title>
        <authorList>
            <person name="Sha S."/>
        </authorList>
    </citation>
    <scope>NUCLEOTIDE SEQUENCE [LARGE SCALE GENOMIC DNA]</scope>
    <source>
        <strain evidence="8 9">SA925</strain>
    </source>
</reference>
<dbReference type="Gene3D" id="3.30.160.390">
    <property type="entry name" value="Integrase, DNA-binding domain"/>
    <property type="match status" value="1"/>
</dbReference>
<dbReference type="PROSITE" id="PS51900">
    <property type="entry name" value="CB"/>
    <property type="match status" value="1"/>
</dbReference>
<evidence type="ECO:0000256" key="4">
    <source>
        <dbReference type="ARBA" id="ARBA00023172"/>
    </source>
</evidence>
<proteinExistence type="inferred from homology"/>
<dbReference type="PANTHER" id="PTHR30629">
    <property type="entry name" value="PROPHAGE INTEGRASE"/>
    <property type="match status" value="1"/>
</dbReference>
<organism evidence="8 9">
    <name type="scientific">Novosphingobium guangzhouense</name>
    <dbReference type="NCBI Taxonomy" id="1850347"/>
    <lineage>
        <taxon>Bacteria</taxon>
        <taxon>Pseudomonadati</taxon>
        <taxon>Pseudomonadota</taxon>
        <taxon>Alphaproteobacteria</taxon>
        <taxon>Sphingomonadales</taxon>
        <taxon>Sphingomonadaceae</taxon>
        <taxon>Novosphingobium</taxon>
    </lineage>
</organism>
<keyword evidence="2" id="KW-0229">DNA integration</keyword>
<feature type="domain" description="Core-binding (CB)" evidence="7">
    <location>
        <begin position="116"/>
        <end position="197"/>
    </location>
</feature>
<dbReference type="InterPro" id="IPR025166">
    <property type="entry name" value="Integrase_DNA_bind_dom"/>
</dbReference>
<dbReference type="Pfam" id="PF00589">
    <property type="entry name" value="Phage_integrase"/>
    <property type="match status" value="1"/>
</dbReference>
<dbReference type="Proteomes" id="UP000236327">
    <property type="component" value="Unassembled WGS sequence"/>
</dbReference>
<evidence type="ECO:0000259" key="6">
    <source>
        <dbReference type="PROSITE" id="PS51898"/>
    </source>
</evidence>
<dbReference type="PROSITE" id="PS51898">
    <property type="entry name" value="TYR_RECOMBINASE"/>
    <property type="match status" value="1"/>
</dbReference>
<evidence type="ECO:0000256" key="5">
    <source>
        <dbReference type="PROSITE-ProRule" id="PRU01248"/>
    </source>
</evidence>
<evidence type="ECO:0000256" key="1">
    <source>
        <dbReference type="ARBA" id="ARBA00008857"/>
    </source>
</evidence>
<evidence type="ECO:0000259" key="7">
    <source>
        <dbReference type="PROSITE" id="PS51900"/>
    </source>
</evidence>
<keyword evidence="3 5" id="KW-0238">DNA-binding</keyword>
<dbReference type="GO" id="GO:0006310">
    <property type="term" value="P:DNA recombination"/>
    <property type="evidence" value="ECO:0007669"/>
    <property type="project" value="UniProtKB-KW"/>
</dbReference>
<dbReference type="CDD" id="cd00801">
    <property type="entry name" value="INT_P4_C"/>
    <property type="match status" value="1"/>
</dbReference>
<evidence type="ECO:0000313" key="9">
    <source>
        <dbReference type="Proteomes" id="UP000236327"/>
    </source>
</evidence>
<comment type="caution">
    <text evidence="8">The sequence shown here is derived from an EMBL/GenBank/DDBJ whole genome shotgun (WGS) entry which is preliminary data.</text>
</comment>
<dbReference type="SUPFAM" id="SSF56349">
    <property type="entry name" value="DNA breaking-rejoining enzymes"/>
    <property type="match status" value="1"/>
</dbReference>
<dbReference type="InterPro" id="IPR053876">
    <property type="entry name" value="Phage_int_M"/>
</dbReference>
<feature type="domain" description="Tyr recombinase" evidence="6">
    <location>
        <begin position="222"/>
        <end position="424"/>
    </location>
</feature>
<protein>
    <submittedName>
        <fullName evidence="8">Integrase</fullName>
    </submittedName>
</protein>
<keyword evidence="4" id="KW-0233">DNA recombination</keyword>
<dbReference type="Pfam" id="PF13356">
    <property type="entry name" value="Arm-DNA-bind_3"/>
    <property type="match status" value="1"/>
</dbReference>
<dbReference type="Gene3D" id="1.10.150.130">
    <property type="match status" value="1"/>
</dbReference>
<dbReference type="Gene3D" id="1.10.443.10">
    <property type="entry name" value="Intergrase catalytic core"/>
    <property type="match status" value="1"/>
</dbReference>
<dbReference type="InterPro" id="IPR050808">
    <property type="entry name" value="Phage_Integrase"/>
</dbReference>
<dbReference type="InterPro" id="IPR038488">
    <property type="entry name" value="Integrase_DNA-bd_sf"/>
</dbReference>
<dbReference type="InterPro" id="IPR002104">
    <property type="entry name" value="Integrase_catalytic"/>
</dbReference>
<comment type="similarity">
    <text evidence="1">Belongs to the 'phage' integrase family.</text>
</comment>
<name>A0A2K2FZT2_9SPHN</name>
<dbReference type="GO" id="GO:0003677">
    <property type="term" value="F:DNA binding"/>
    <property type="evidence" value="ECO:0007669"/>
    <property type="project" value="UniProtKB-UniRule"/>
</dbReference>
<keyword evidence="9" id="KW-1185">Reference proteome</keyword>
<evidence type="ECO:0000256" key="3">
    <source>
        <dbReference type="ARBA" id="ARBA00023125"/>
    </source>
</evidence>
<dbReference type="AlphaFoldDB" id="A0A2K2FZT2"/>
<evidence type="ECO:0000256" key="2">
    <source>
        <dbReference type="ARBA" id="ARBA00022908"/>
    </source>
</evidence>
<dbReference type="OrthoDB" id="7388552at2"/>
<dbReference type="InterPro" id="IPR011010">
    <property type="entry name" value="DNA_brk_join_enz"/>
</dbReference>
<dbReference type="Pfam" id="PF22022">
    <property type="entry name" value="Phage_int_M"/>
    <property type="match status" value="1"/>
</dbReference>
<evidence type="ECO:0000313" key="8">
    <source>
        <dbReference type="EMBL" id="PNU04287.1"/>
    </source>
</evidence>